<evidence type="ECO:0000313" key="2">
    <source>
        <dbReference type="Proteomes" id="UP000823749"/>
    </source>
</evidence>
<accession>A0AAV6KLS3</accession>
<name>A0AAV6KLS3_9ERIC</name>
<comment type="caution">
    <text evidence="1">The sequence shown here is derived from an EMBL/GenBank/DDBJ whole genome shotgun (WGS) entry which is preliminary data.</text>
</comment>
<reference evidence="1" key="1">
    <citation type="submission" date="2020-08" db="EMBL/GenBank/DDBJ databases">
        <title>Plant Genome Project.</title>
        <authorList>
            <person name="Zhang R.-G."/>
        </authorList>
    </citation>
    <scope>NUCLEOTIDE SEQUENCE</scope>
    <source>
        <strain evidence="1">WSP0</strain>
        <tissue evidence="1">Leaf</tissue>
    </source>
</reference>
<protein>
    <submittedName>
        <fullName evidence="1">Uncharacterized protein</fullName>
    </submittedName>
</protein>
<evidence type="ECO:0000313" key="1">
    <source>
        <dbReference type="EMBL" id="KAG5553340.1"/>
    </source>
</evidence>
<dbReference type="AlphaFoldDB" id="A0AAV6KLS3"/>
<proteinExistence type="predicted"/>
<keyword evidence="2" id="KW-1185">Reference proteome</keyword>
<dbReference type="EMBL" id="JACTNZ010000004">
    <property type="protein sequence ID" value="KAG5553340.1"/>
    <property type="molecule type" value="Genomic_DNA"/>
</dbReference>
<gene>
    <name evidence="1" type="ORF">RHGRI_011270</name>
</gene>
<dbReference type="Proteomes" id="UP000823749">
    <property type="component" value="Chromosome 4"/>
</dbReference>
<sequence length="70" mass="7345">MAAGDHSGWKLLTYAAAPATWGQAIEVPESMLNLENRLSPLIPVRDDNSEYAASMLSPGAAMSGCPGKLN</sequence>
<organism evidence="1 2">
    <name type="scientific">Rhododendron griersonianum</name>
    <dbReference type="NCBI Taxonomy" id="479676"/>
    <lineage>
        <taxon>Eukaryota</taxon>
        <taxon>Viridiplantae</taxon>
        <taxon>Streptophyta</taxon>
        <taxon>Embryophyta</taxon>
        <taxon>Tracheophyta</taxon>
        <taxon>Spermatophyta</taxon>
        <taxon>Magnoliopsida</taxon>
        <taxon>eudicotyledons</taxon>
        <taxon>Gunneridae</taxon>
        <taxon>Pentapetalae</taxon>
        <taxon>asterids</taxon>
        <taxon>Ericales</taxon>
        <taxon>Ericaceae</taxon>
        <taxon>Ericoideae</taxon>
        <taxon>Rhodoreae</taxon>
        <taxon>Rhododendron</taxon>
    </lineage>
</organism>